<feature type="domain" description="Aldehyde dehydrogenase" evidence="6">
    <location>
        <begin position="82"/>
        <end position="520"/>
    </location>
</feature>
<dbReference type="Pfam" id="PF00171">
    <property type="entry name" value="Aldedh"/>
    <property type="match status" value="1"/>
</dbReference>
<dbReference type="InterPro" id="IPR029510">
    <property type="entry name" value="Ald_DH_CS_GLU"/>
</dbReference>
<dbReference type="SUPFAM" id="SSF53720">
    <property type="entry name" value="ALDH-like"/>
    <property type="match status" value="1"/>
</dbReference>
<dbReference type="FunFam" id="3.40.605.10:FF:000004">
    <property type="entry name" value="Aldehyde dehydrogenase"/>
    <property type="match status" value="1"/>
</dbReference>
<reference evidence="7" key="1">
    <citation type="submission" date="2017-04" db="EMBL/GenBank/DDBJ databases">
        <title>Population genomics of picophytoplankton unveils novel chromosome hypervariability.</title>
        <authorList>
            <consortium name="DOE Joint Genome Institute"/>
            <person name="Blanc-Mathieu R."/>
            <person name="Krasovec M."/>
            <person name="Hebrard M."/>
            <person name="Yau S."/>
            <person name="Desgranges E."/>
            <person name="Martin J."/>
            <person name="Schackwitz W."/>
            <person name="Kuo A."/>
            <person name="Salin G."/>
            <person name="Donnadieu C."/>
            <person name="Desdevises Y."/>
            <person name="Sanchez-Ferandin S."/>
            <person name="Moreau H."/>
            <person name="Rivals E."/>
            <person name="Grigoriev I.V."/>
            <person name="Grimsley N."/>
            <person name="Eyre-Walker A."/>
            <person name="Piganeau G."/>
        </authorList>
    </citation>
    <scope>NUCLEOTIDE SEQUENCE [LARGE SCALE GENOMIC DNA]</scope>
    <source>
        <strain evidence="7">RCC 1115</strain>
    </source>
</reference>
<dbReference type="CDD" id="cd07087">
    <property type="entry name" value="ALDH_F3-13-14_CALDH-like"/>
    <property type="match status" value="1"/>
</dbReference>
<dbReference type="GO" id="GO:0004029">
    <property type="term" value="F:aldehyde dehydrogenase (NAD+) activity"/>
    <property type="evidence" value="ECO:0007669"/>
    <property type="project" value="TreeGrafter"/>
</dbReference>
<keyword evidence="5" id="KW-0812">Transmembrane</keyword>
<dbReference type="InterPro" id="IPR016163">
    <property type="entry name" value="Ald_DH_C"/>
</dbReference>
<dbReference type="AlphaFoldDB" id="A0A1Y5I5X4"/>
<dbReference type="InterPro" id="IPR016161">
    <property type="entry name" value="Ald_DH/histidinol_DH"/>
</dbReference>
<dbReference type="InterPro" id="IPR016162">
    <property type="entry name" value="Ald_DH_N"/>
</dbReference>
<dbReference type="eggNOG" id="KOG2456">
    <property type="taxonomic scope" value="Eukaryota"/>
</dbReference>
<feature type="transmembrane region" description="Helical" evidence="5">
    <location>
        <begin position="30"/>
        <end position="52"/>
    </location>
</feature>
<evidence type="ECO:0000256" key="3">
    <source>
        <dbReference type="PROSITE-ProRule" id="PRU10007"/>
    </source>
</evidence>
<keyword evidence="5" id="KW-0472">Membrane</keyword>
<feature type="active site" evidence="3">
    <location>
        <position position="296"/>
    </location>
</feature>
<evidence type="ECO:0000259" key="6">
    <source>
        <dbReference type="Pfam" id="PF00171"/>
    </source>
</evidence>
<dbReference type="InterPro" id="IPR015590">
    <property type="entry name" value="Aldehyde_DH_dom"/>
</dbReference>
<dbReference type="Gene3D" id="3.40.605.10">
    <property type="entry name" value="Aldehyde Dehydrogenase, Chain A, domain 1"/>
    <property type="match status" value="1"/>
</dbReference>
<name>A0A1Y5I5X4_OSTTA</name>
<comment type="similarity">
    <text evidence="1 4">Belongs to the aldehyde dehydrogenase family.</text>
</comment>
<evidence type="ECO:0000313" key="7">
    <source>
        <dbReference type="EMBL" id="OUS42552.1"/>
    </source>
</evidence>
<dbReference type="GO" id="GO:0005737">
    <property type="term" value="C:cytoplasm"/>
    <property type="evidence" value="ECO:0007669"/>
    <property type="project" value="TreeGrafter"/>
</dbReference>
<evidence type="ECO:0000256" key="2">
    <source>
        <dbReference type="ARBA" id="ARBA00023002"/>
    </source>
</evidence>
<proteinExistence type="inferred from homology"/>
<dbReference type="EMBL" id="KZ155838">
    <property type="protein sequence ID" value="OUS42552.1"/>
    <property type="molecule type" value="Genomic_DNA"/>
</dbReference>
<dbReference type="Gene3D" id="3.40.309.10">
    <property type="entry name" value="Aldehyde Dehydrogenase, Chain A, domain 2"/>
    <property type="match status" value="1"/>
</dbReference>
<evidence type="ECO:0000256" key="1">
    <source>
        <dbReference type="ARBA" id="ARBA00009986"/>
    </source>
</evidence>
<dbReference type="PROSITE" id="PS00687">
    <property type="entry name" value="ALDEHYDE_DEHYDR_GLU"/>
    <property type="match status" value="1"/>
</dbReference>
<keyword evidence="2 4" id="KW-0560">Oxidoreductase</keyword>
<evidence type="ECO:0000256" key="5">
    <source>
        <dbReference type="SAM" id="Phobius"/>
    </source>
</evidence>
<dbReference type="PANTHER" id="PTHR43570">
    <property type="entry name" value="ALDEHYDE DEHYDROGENASE"/>
    <property type="match status" value="1"/>
</dbReference>
<dbReference type="PANTHER" id="PTHR43570:SF16">
    <property type="entry name" value="ALDEHYDE DEHYDROGENASE TYPE III, ISOFORM Q"/>
    <property type="match status" value="1"/>
</dbReference>
<accession>A0A1Y5I5X4</accession>
<dbReference type="InterPro" id="IPR012394">
    <property type="entry name" value="Aldehyde_DH_NAD(P)"/>
</dbReference>
<dbReference type="GO" id="GO:0006081">
    <property type="term" value="P:aldehyde metabolic process"/>
    <property type="evidence" value="ECO:0007669"/>
    <property type="project" value="InterPro"/>
</dbReference>
<evidence type="ECO:0000256" key="4">
    <source>
        <dbReference type="RuleBase" id="RU003345"/>
    </source>
</evidence>
<gene>
    <name evidence="7" type="ORF">BE221DRAFT_142216</name>
</gene>
<keyword evidence="5" id="KW-1133">Transmembrane helix</keyword>
<organism evidence="7">
    <name type="scientific">Ostreococcus tauri</name>
    <name type="common">Marine green alga</name>
    <dbReference type="NCBI Taxonomy" id="70448"/>
    <lineage>
        <taxon>Eukaryota</taxon>
        <taxon>Viridiplantae</taxon>
        <taxon>Chlorophyta</taxon>
        <taxon>Mamiellophyceae</taxon>
        <taxon>Mamiellales</taxon>
        <taxon>Bathycoccaceae</taxon>
        <taxon>Ostreococcus</taxon>
    </lineage>
</organism>
<protein>
    <submittedName>
        <fullName evidence="7">Fatty aldehyde dehydrogenase variant form</fullName>
    </submittedName>
</protein>
<dbReference type="Proteomes" id="UP000195557">
    <property type="component" value="Unassembled WGS sequence"/>
</dbReference>
<sequence>MRATIDALARAFSIGLFDVDEQGELEINGIFILGVALLFGVLRLVIVAPAAYRSASQYNRHASPKFQFIDDARAVRRGPSLEEIPSVCADMRASFRSGHTLPMRKRKEQLGQLLKMLKEREDEILDALREDLSREHVEAFYYDFALPRAEIRAMLRNIRSWTGRSLVKAFNVITWPSKQWMERQPLGCALVCSSWNFPFLLSLVPVAGAIAAGNAVVLKPSNDSKASTALLVKLVREYCDPRVVQCVGSEVPGNGVDVMQTVLKEKFDVIFFTGSSKVGKIVARAAAENLTPCILELGGKNPVVVTDCADVDLAAKQCVWGRVINCGQQCISPEYVLCHESRCDEFERMCSKWAAKFVPDVTLNGAMARIGGPDPESRMKAIAKLIDDAKAGVAGDTVVYGGTYDVKRRLVEPTVIKCGEKSPFMEAELFAPILCVHSYKTLGQAVDTIQAQMKPLTMYVFSRSAKKTRFLLDNTHAGGVTVNGTLTHCAHDRLPFGGVGDSGYGRYHGRYSVECFQREKPVLQKTRWGRCLGLGLLSDPSFLYSPQAEWKTKCVRAVASLM</sequence>